<name>A0A9Q3VK57_9ACTN</name>
<dbReference type="Proteomes" id="UP001108029">
    <property type="component" value="Unassembled WGS sequence"/>
</dbReference>
<sequence>MSRQAAAQQLRAAIPRIVEAYQVALERLGSPLVSREDIWRQCRHQAQNIVAECAQALEAGKHAEPPGVGEYSRLLGAHRVVQQVPVSESVRAVEVLWQAMHGAVAEAVGLVRAEERLAATQTVSTAFRASTGSRLYQGIRGYEEAERPPAAGGRERDPGGPSGIAQAQIRDLLTLRERQILEGVRAGLTNRLIGRRLEISEATVKRHLHNAYRKLGASSRVQALNKAFPEQG</sequence>
<proteinExistence type="predicted"/>
<evidence type="ECO:0000256" key="3">
    <source>
        <dbReference type="ARBA" id="ARBA00023163"/>
    </source>
</evidence>
<feature type="domain" description="HTH luxR-type" evidence="4">
    <location>
        <begin position="166"/>
        <end position="231"/>
    </location>
</feature>
<evidence type="ECO:0000256" key="2">
    <source>
        <dbReference type="ARBA" id="ARBA00023125"/>
    </source>
</evidence>
<dbReference type="InterPro" id="IPR000792">
    <property type="entry name" value="Tscrpt_reg_LuxR_C"/>
</dbReference>
<dbReference type="RefSeq" id="WP_232647761.1">
    <property type="nucleotide sequence ID" value="NZ_JAJSBI010000003.1"/>
</dbReference>
<dbReference type="PANTHER" id="PTHR44688">
    <property type="entry name" value="DNA-BINDING TRANSCRIPTIONAL ACTIVATOR DEVR_DOSR"/>
    <property type="match status" value="1"/>
</dbReference>
<dbReference type="EMBL" id="JAJSBI010000003">
    <property type="protein sequence ID" value="MCD9873691.1"/>
    <property type="molecule type" value="Genomic_DNA"/>
</dbReference>
<dbReference type="SMART" id="SM00421">
    <property type="entry name" value="HTH_LUXR"/>
    <property type="match status" value="1"/>
</dbReference>
<keyword evidence="1" id="KW-0805">Transcription regulation</keyword>
<organism evidence="5 6">
    <name type="scientific">Streptomyces guryensis</name>
    <dbReference type="NCBI Taxonomy" id="2886947"/>
    <lineage>
        <taxon>Bacteria</taxon>
        <taxon>Bacillati</taxon>
        <taxon>Actinomycetota</taxon>
        <taxon>Actinomycetes</taxon>
        <taxon>Kitasatosporales</taxon>
        <taxon>Streptomycetaceae</taxon>
        <taxon>Streptomyces</taxon>
    </lineage>
</organism>
<dbReference type="SUPFAM" id="SSF46894">
    <property type="entry name" value="C-terminal effector domain of the bipartite response regulators"/>
    <property type="match status" value="1"/>
</dbReference>
<keyword evidence="3" id="KW-0804">Transcription</keyword>
<evidence type="ECO:0000259" key="4">
    <source>
        <dbReference type="PROSITE" id="PS50043"/>
    </source>
</evidence>
<dbReference type="PROSITE" id="PS00622">
    <property type="entry name" value="HTH_LUXR_1"/>
    <property type="match status" value="1"/>
</dbReference>
<dbReference type="Gene3D" id="1.10.10.10">
    <property type="entry name" value="Winged helix-like DNA-binding domain superfamily/Winged helix DNA-binding domain"/>
    <property type="match status" value="1"/>
</dbReference>
<dbReference type="PANTHER" id="PTHR44688:SF16">
    <property type="entry name" value="DNA-BINDING TRANSCRIPTIONAL ACTIVATOR DEVR_DOSR"/>
    <property type="match status" value="1"/>
</dbReference>
<keyword evidence="6" id="KW-1185">Reference proteome</keyword>
<dbReference type="GO" id="GO:0003677">
    <property type="term" value="F:DNA binding"/>
    <property type="evidence" value="ECO:0007669"/>
    <property type="project" value="UniProtKB-KW"/>
</dbReference>
<keyword evidence="2" id="KW-0238">DNA-binding</keyword>
<dbReference type="PROSITE" id="PS50043">
    <property type="entry name" value="HTH_LUXR_2"/>
    <property type="match status" value="1"/>
</dbReference>
<reference evidence="5" key="1">
    <citation type="submission" date="2021-12" db="EMBL/GenBank/DDBJ databases">
        <authorList>
            <person name="Lee J.-H."/>
            <person name="Kim S.-B."/>
        </authorList>
    </citation>
    <scope>NUCLEOTIDE SEQUENCE</scope>
    <source>
        <strain evidence="5">NR30</strain>
    </source>
</reference>
<gene>
    <name evidence="5" type="ORF">LJ657_08400</name>
</gene>
<protein>
    <submittedName>
        <fullName evidence="5">Helix-turn-helix transcriptional regulator</fullName>
    </submittedName>
</protein>
<dbReference type="Pfam" id="PF00196">
    <property type="entry name" value="GerE"/>
    <property type="match status" value="1"/>
</dbReference>
<comment type="caution">
    <text evidence="5">The sequence shown here is derived from an EMBL/GenBank/DDBJ whole genome shotgun (WGS) entry which is preliminary data.</text>
</comment>
<dbReference type="AlphaFoldDB" id="A0A9Q3VK57"/>
<dbReference type="PRINTS" id="PR00038">
    <property type="entry name" value="HTHLUXR"/>
</dbReference>
<dbReference type="GO" id="GO:0006355">
    <property type="term" value="P:regulation of DNA-templated transcription"/>
    <property type="evidence" value="ECO:0007669"/>
    <property type="project" value="InterPro"/>
</dbReference>
<accession>A0A9Q3VK57</accession>
<dbReference type="CDD" id="cd06170">
    <property type="entry name" value="LuxR_C_like"/>
    <property type="match status" value="1"/>
</dbReference>
<evidence type="ECO:0000313" key="6">
    <source>
        <dbReference type="Proteomes" id="UP001108029"/>
    </source>
</evidence>
<evidence type="ECO:0000256" key="1">
    <source>
        <dbReference type="ARBA" id="ARBA00023015"/>
    </source>
</evidence>
<evidence type="ECO:0000313" key="5">
    <source>
        <dbReference type="EMBL" id="MCD9873691.1"/>
    </source>
</evidence>
<dbReference type="InterPro" id="IPR036388">
    <property type="entry name" value="WH-like_DNA-bd_sf"/>
</dbReference>
<dbReference type="InterPro" id="IPR016032">
    <property type="entry name" value="Sig_transdc_resp-reg_C-effctor"/>
</dbReference>